<keyword evidence="1" id="KW-0175">Coiled coil</keyword>
<dbReference type="AlphaFoldDB" id="A0AAV9ZY60"/>
<dbReference type="EMBL" id="JAWWNJ010000099">
    <property type="protein sequence ID" value="KAK6996074.1"/>
    <property type="molecule type" value="Genomic_DNA"/>
</dbReference>
<comment type="caution">
    <text evidence="2">The sequence shown here is derived from an EMBL/GenBank/DDBJ whole genome shotgun (WGS) entry which is preliminary data.</text>
</comment>
<name>A0AAV9ZY60_9AGAR</name>
<protein>
    <submittedName>
        <fullName evidence="2">Uncharacterized protein</fullName>
    </submittedName>
</protein>
<sequence>MSECSDSYYPGSSDDIVIPCFSQRDSENAKYMEMHWETVMQAAKDQHHRRRNRYWESKNESVNVEVPRQAAVLANTRNHECVPGDTSLNTESDYTRLYNTGAALDSDVGSQEWMAMLCDPETPRSGALYIHLRDDATLNLLLLLEASSEASSSTQKAPVFDQLDFELLRLEYSDMEADRDQELAENEYLRNKYTELESKNVQLEQQLTEARASLRFFEAEMLRWKAAATSASLQMQTWSKGLSAAAQSLEHPPGM</sequence>
<proteinExistence type="predicted"/>
<evidence type="ECO:0000256" key="1">
    <source>
        <dbReference type="SAM" id="Coils"/>
    </source>
</evidence>
<feature type="coiled-coil region" evidence="1">
    <location>
        <begin position="179"/>
        <end position="220"/>
    </location>
</feature>
<organism evidence="2 3">
    <name type="scientific">Favolaschia claudopus</name>
    <dbReference type="NCBI Taxonomy" id="2862362"/>
    <lineage>
        <taxon>Eukaryota</taxon>
        <taxon>Fungi</taxon>
        <taxon>Dikarya</taxon>
        <taxon>Basidiomycota</taxon>
        <taxon>Agaricomycotina</taxon>
        <taxon>Agaricomycetes</taxon>
        <taxon>Agaricomycetidae</taxon>
        <taxon>Agaricales</taxon>
        <taxon>Marasmiineae</taxon>
        <taxon>Mycenaceae</taxon>
        <taxon>Favolaschia</taxon>
    </lineage>
</organism>
<evidence type="ECO:0000313" key="3">
    <source>
        <dbReference type="Proteomes" id="UP001362999"/>
    </source>
</evidence>
<gene>
    <name evidence="2" type="ORF">R3P38DRAFT_3072708</name>
</gene>
<accession>A0AAV9ZY60</accession>
<dbReference type="Proteomes" id="UP001362999">
    <property type="component" value="Unassembled WGS sequence"/>
</dbReference>
<keyword evidence="3" id="KW-1185">Reference proteome</keyword>
<reference evidence="2 3" key="1">
    <citation type="journal article" date="2024" name="J Genomics">
        <title>Draft genome sequencing and assembly of Favolaschia claudopus CIRM-BRFM 2984 isolated from oak limbs.</title>
        <authorList>
            <person name="Navarro D."/>
            <person name="Drula E."/>
            <person name="Chaduli D."/>
            <person name="Cazenave R."/>
            <person name="Ahrendt S."/>
            <person name="Wang J."/>
            <person name="Lipzen A."/>
            <person name="Daum C."/>
            <person name="Barry K."/>
            <person name="Grigoriev I.V."/>
            <person name="Favel A."/>
            <person name="Rosso M.N."/>
            <person name="Martin F."/>
        </authorList>
    </citation>
    <scope>NUCLEOTIDE SEQUENCE [LARGE SCALE GENOMIC DNA]</scope>
    <source>
        <strain evidence="2 3">CIRM-BRFM 2984</strain>
    </source>
</reference>
<evidence type="ECO:0000313" key="2">
    <source>
        <dbReference type="EMBL" id="KAK6996074.1"/>
    </source>
</evidence>